<evidence type="ECO:0000256" key="1">
    <source>
        <dbReference type="ARBA" id="ARBA00004498"/>
    </source>
</evidence>
<dbReference type="Gene3D" id="3.30.2460.20">
    <property type="match status" value="1"/>
</dbReference>
<dbReference type="GO" id="GO:0045165">
    <property type="term" value="P:cell fate commitment"/>
    <property type="evidence" value="ECO:0007669"/>
    <property type="project" value="TreeGrafter"/>
</dbReference>
<evidence type="ECO:0000313" key="11">
    <source>
        <dbReference type="EMBL" id="KAK2191105.1"/>
    </source>
</evidence>
<name>A0AAD9PAD9_RIDPI</name>
<keyword evidence="8" id="KW-0325">Glycoprotein</keyword>
<evidence type="ECO:0000256" key="3">
    <source>
        <dbReference type="ARBA" id="ARBA00022473"/>
    </source>
</evidence>
<protein>
    <recommendedName>
        <fullName evidence="10">Protein Wnt</fullName>
    </recommendedName>
</protein>
<keyword evidence="9" id="KW-0449">Lipoprotein</keyword>
<dbReference type="GO" id="GO:0005125">
    <property type="term" value="F:cytokine activity"/>
    <property type="evidence" value="ECO:0007669"/>
    <property type="project" value="TreeGrafter"/>
</dbReference>
<comment type="similarity">
    <text evidence="2 10">Belongs to the Wnt family.</text>
</comment>
<evidence type="ECO:0000256" key="2">
    <source>
        <dbReference type="ARBA" id="ARBA00005683"/>
    </source>
</evidence>
<dbReference type="InterPro" id="IPR005817">
    <property type="entry name" value="Wnt"/>
</dbReference>
<keyword evidence="6 10" id="KW-0879">Wnt signaling pathway</keyword>
<dbReference type="GO" id="GO:0060070">
    <property type="term" value="P:canonical Wnt signaling pathway"/>
    <property type="evidence" value="ECO:0007669"/>
    <property type="project" value="TreeGrafter"/>
</dbReference>
<dbReference type="FunFam" id="3.30.2460.20:FF:000001">
    <property type="entry name" value="Wnt homolog"/>
    <property type="match status" value="1"/>
</dbReference>
<gene>
    <name evidence="11" type="ORF">NP493_61g03023</name>
</gene>
<dbReference type="Proteomes" id="UP001209878">
    <property type="component" value="Unassembled WGS sequence"/>
</dbReference>
<dbReference type="SMART" id="SM00097">
    <property type="entry name" value="WNT1"/>
    <property type="match status" value="1"/>
</dbReference>
<dbReference type="EMBL" id="JAODUO010000060">
    <property type="protein sequence ID" value="KAK2191105.1"/>
    <property type="molecule type" value="Genomic_DNA"/>
</dbReference>
<keyword evidence="4" id="KW-0964">Secreted</keyword>
<keyword evidence="12" id="KW-1185">Reference proteome</keyword>
<organism evidence="11 12">
    <name type="scientific">Ridgeia piscesae</name>
    <name type="common">Tubeworm</name>
    <dbReference type="NCBI Taxonomy" id="27915"/>
    <lineage>
        <taxon>Eukaryota</taxon>
        <taxon>Metazoa</taxon>
        <taxon>Spiralia</taxon>
        <taxon>Lophotrochozoa</taxon>
        <taxon>Annelida</taxon>
        <taxon>Polychaeta</taxon>
        <taxon>Sedentaria</taxon>
        <taxon>Canalipalpata</taxon>
        <taxon>Sabellida</taxon>
        <taxon>Siboglinidae</taxon>
        <taxon>Ridgeia</taxon>
    </lineage>
</organism>
<evidence type="ECO:0000256" key="7">
    <source>
        <dbReference type="ARBA" id="ARBA00023157"/>
    </source>
</evidence>
<dbReference type="GO" id="GO:0030182">
    <property type="term" value="P:neuron differentiation"/>
    <property type="evidence" value="ECO:0007669"/>
    <property type="project" value="TreeGrafter"/>
</dbReference>
<dbReference type="GO" id="GO:0005109">
    <property type="term" value="F:frizzled binding"/>
    <property type="evidence" value="ECO:0007669"/>
    <property type="project" value="TreeGrafter"/>
</dbReference>
<accession>A0AAD9PAD9</accession>
<dbReference type="InterPro" id="IPR018161">
    <property type="entry name" value="Wnt_CS"/>
</dbReference>
<keyword evidence="3 10" id="KW-0217">Developmental protein</keyword>
<dbReference type="GO" id="GO:0005615">
    <property type="term" value="C:extracellular space"/>
    <property type="evidence" value="ECO:0007669"/>
    <property type="project" value="TreeGrafter"/>
</dbReference>
<evidence type="ECO:0000256" key="5">
    <source>
        <dbReference type="ARBA" id="ARBA00022530"/>
    </source>
</evidence>
<sequence>MVVQCKCHGVSGSCELKTCWRAMPSLRRIGEQLKEKFDGATEVVLRRIGTRRHLVPRHAYFKPHTDTDLVYLQASPDFCDPDPKSGSLGTIGRQCNRTSRAMDGCELMCCGRDFTTHTRVVIERCQCRFHWCCYVKCQTCERQVEENICN</sequence>
<dbReference type="Pfam" id="PF00110">
    <property type="entry name" value="wnt"/>
    <property type="match status" value="1"/>
</dbReference>
<comment type="function">
    <text evidence="10">Ligand for members of the frizzled family of seven transmembrane receptors.</text>
</comment>
<reference evidence="11" key="1">
    <citation type="journal article" date="2023" name="Mol. Biol. Evol.">
        <title>Third-Generation Sequencing Reveals the Adaptive Role of the Epigenome in Three Deep-Sea Polychaetes.</title>
        <authorList>
            <person name="Perez M."/>
            <person name="Aroh O."/>
            <person name="Sun Y."/>
            <person name="Lan Y."/>
            <person name="Juniper S.K."/>
            <person name="Young C.R."/>
            <person name="Angers B."/>
            <person name="Qian P.Y."/>
        </authorList>
    </citation>
    <scope>NUCLEOTIDE SEQUENCE</scope>
    <source>
        <strain evidence="11">R07B-5</strain>
    </source>
</reference>
<comment type="subcellular location">
    <subcellularLocation>
        <location evidence="1 10">Secreted</location>
        <location evidence="1 10">Extracellular space</location>
        <location evidence="1 10">Extracellular matrix</location>
    </subcellularLocation>
</comment>
<evidence type="ECO:0000313" key="12">
    <source>
        <dbReference type="Proteomes" id="UP001209878"/>
    </source>
</evidence>
<proteinExistence type="inferred from homology"/>
<evidence type="ECO:0000256" key="10">
    <source>
        <dbReference type="RuleBase" id="RU003500"/>
    </source>
</evidence>
<dbReference type="InterPro" id="IPR043158">
    <property type="entry name" value="Wnt_C"/>
</dbReference>
<keyword evidence="5" id="KW-0272">Extracellular matrix</keyword>
<dbReference type="AlphaFoldDB" id="A0AAD9PAD9"/>
<evidence type="ECO:0000256" key="9">
    <source>
        <dbReference type="ARBA" id="ARBA00023288"/>
    </source>
</evidence>
<evidence type="ECO:0000256" key="4">
    <source>
        <dbReference type="ARBA" id="ARBA00022525"/>
    </source>
</evidence>
<dbReference type="PROSITE" id="PS00246">
    <property type="entry name" value="WNT1"/>
    <property type="match status" value="1"/>
</dbReference>
<keyword evidence="7" id="KW-1015">Disulfide bond</keyword>
<comment type="caution">
    <text evidence="11">The sequence shown here is derived from an EMBL/GenBank/DDBJ whole genome shotgun (WGS) entry which is preliminary data.</text>
</comment>
<dbReference type="PANTHER" id="PTHR12027:SF101">
    <property type="entry name" value="PROTEIN WNT-4"/>
    <property type="match status" value="1"/>
</dbReference>
<evidence type="ECO:0000256" key="6">
    <source>
        <dbReference type="ARBA" id="ARBA00022687"/>
    </source>
</evidence>
<dbReference type="PANTHER" id="PTHR12027">
    <property type="entry name" value="WNT RELATED"/>
    <property type="match status" value="1"/>
</dbReference>
<evidence type="ECO:0000256" key="8">
    <source>
        <dbReference type="ARBA" id="ARBA00023180"/>
    </source>
</evidence>
<dbReference type="PRINTS" id="PR01349">
    <property type="entry name" value="WNTPROTEIN"/>
</dbReference>